<gene>
    <name evidence="1" type="ORF">IAA73_07285</name>
</gene>
<evidence type="ECO:0000313" key="1">
    <source>
        <dbReference type="EMBL" id="MBO8460116.1"/>
    </source>
</evidence>
<protein>
    <submittedName>
        <fullName evidence="1">Uncharacterized protein</fullName>
    </submittedName>
</protein>
<name>A0A9D9HTW1_9BACT</name>
<dbReference type="AlphaFoldDB" id="A0A9D9HTW1"/>
<reference evidence="1" key="2">
    <citation type="journal article" date="2021" name="PeerJ">
        <title>Extensive microbial diversity within the chicken gut microbiome revealed by metagenomics and culture.</title>
        <authorList>
            <person name="Gilroy R."/>
            <person name="Ravi A."/>
            <person name="Getino M."/>
            <person name="Pursley I."/>
            <person name="Horton D.L."/>
            <person name="Alikhan N.F."/>
            <person name="Baker D."/>
            <person name="Gharbi K."/>
            <person name="Hall N."/>
            <person name="Watson M."/>
            <person name="Adriaenssens E.M."/>
            <person name="Foster-Nyarko E."/>
            <person name="Jarju S."/>
            <person name="Secka A."/>
            <person name="Antonio M."/>
            <person name="Oren A."/>
            <person name="Chaudhuri R.R."/>
            <person name="La Ragione R."/>
            <person name="Hildebrand F."/>
            <person name="Pallen M.J."/>
        </authorList>
    </citation>
    <scope>NUCLEOTIDE SEQUENCE</scope>
    <source>
        <strain evidence="1">G3-3990</strain>
    </source>
</reference>
<sequence length="163" mass="18811">MKLTTEEFEKAKLELFSDFPDIMCSAGAEDIRNAHTISELASVLHKHAVYIRKIDFPSTEWLRKWFSDDIYELNANGIYLDQTTAVKAGSERSIMLFGTCDIRLEVDRKECLFVTACNDSTIRLVAKSFSIVFCVLKDKSRVYTEKDRYAIVKVIDKRHEIND</sequence>
<dbReference type="Proteomes" id="UP000823641">
    <property type="component" value="Unassembled WGS sequence"/>
</dbReference>
<accession>A0A9D9HTW1</accession>
<proteinExistence type="predicted"/>
<evidence type="ECO:0000313" key="2">
    <source>
        <dbReference type="Proteomes" id="UP000823641"/>
    </source>
</evidence>
<organism evidence="1 2">
    <name type="scientific">Candidatus Gallipaludibacter merdavium</name>
    <dbReference type="NCBI Taxonomy" id="2840839"/>
    <lineage>
        <taxon>Bacteria</taxon>
        <taxon>Pseudomonadati</taxon>
        <taxon>Bacteroidota</taxon>
        <taxon>Bacteroidia</taxon>
        <taxon>Bacteroidales</taxon>
        <taxon>Candidatus Gallipaludibacter</taxon>
    </lineage>
</organism>
<comment type="caution">
    <text evidence="1">The sequence shown here is derived from an EMBL/GenBank/DDBJ whole genome shotgun (WGS) entry which is preliminary data.</text>
</comment>
<reference evidence="1" key="1">
    <citation type="submission" date="2020-10" db="EMBL/GenBank/DDBJ databases">
        <authorList>
            <person name="Gilroy R."/>
        </authorList>
    </citation>
    <scope>NUCLEOTIDE SEQUENCE</scope>
    <source>
        <strain evidence="1">G3-3990</strain>
    </source>
</reference>
<dbReference type="EMBL" id="JADIMG010000072">
    <property type="protein sequence ID" value="MBO8460116.1"/>
    <property type="molecule type" value="Genomic_DNA"/>
</dbReference>